<accession>A0A8S5TYQ4</accession>
<organism evidence="1">
    <name type="scientific">Siphoviridae sp. ctnPP24</name>
    <dbReference type="NCBI Taxonomy" id="2825662"/>
    <lineage>
        <taxon>Viruses</taxon>
        <taxon>Duplodnaviria</taxon>
        <taxon>Heunggongvirae</taxon>
        <taxon>Uroviricota</taxon>
        <taxon>Caudoviricetes</taxon>
    </lineage>
</organism>
<evidence type="ECO:0000313" key="1">
    <source>
        <dbReference type="EMBL" id="DAF87334.1"/>
    </source>
</evidence>
<dbReference type="EMBL" id="BK015962">
    <property type="protein sequence ID" value="DAF87334.1"/>
    <property type="molecule type" value="Genomic_DNA"/>
</dbReference>
<reference evidence="1" key="1">
    <citation type="journal article" date="2021" name="Proc. Natl. Acad. Sci. U.S.A.">
        <title>A Catalog of Tens of Thousands of Viruses from Human Metagenomes Reveals Hidden Associations with Chronic Diseases.</title>
        <authorList>
            <person name="Tisza M.J."/>
            <person name="Buck C.B."/>
        </authorList>
    </citation>
    <scope>NUCLEOTIDE SEQUENCE</scope>
    <source>
        <strain evidence="1">CtnPP24</strain>
    </source>
</reference>
<proteinExistence type="predicted"/>
<protein>
    <recommendedName>
        <fullName evidence="2">Nucleotidyltransferase</fullName>
    </recommendedName>
</protein>
<name>A0A8S5TYQ4_9CAUD</name>
<sequence>MAENVNKIQNRVEEHLGAIIATGKYWQYPYLVCAANGSMNYNLWDDKSDVDTKLLIIPTAYDLFLDKKHLNKVEIMDNGEHCTVKDFRDYFKILHKANINFLEILCTDYYVVNPQYKIYWEYLRKHCNDIANLNPRKLIFSSLGMAMEKAKKICHDSPANHELIEKYGYVAKELQHIMRLYLFVKRYLIDGAPFSQAIWIDERNSLGKENVYRDEMMAIKRYNIVYSSKDAKAKAEHYVMKMDELIENNSRLIPEPSKDAADALESTQFAIMNSYMSVAYSKR</sequence>
<evidence type="ECO:0008006" key="2">
    <source>
        <dbReference type="Google" id="ProtNLM"/>
    </source>
</evidence>